<protein>
    <submittedName>
        <fullName evidence="3">Uncharacterized protein</fullName>
    </submittedName>
</protein>
<evidence type="ECO:0000256" key="2">
    <source>
        <dbReference type="SAM" id="Phobius"/>
    </source>
</evidence>
<keyword evidence="2" id="KW-1133">Transmembrane helix</keyword>
<keyword evidence="4" id="KW-1185">Reference proteome</keyword>
<accession>A0ABW6ASW9</accession>
<feature type="transmembrane region" description="Helical" evidence="2">
    <location>
        <begin position="7"/>
        <end position="25"/>
    </location>
</feature>
<keyword evidence="2" id="KW-0472">Membrane</keyword>
<evidence type="ECO:0000256" key="1">
    <source>
        <dbReference type="SAM" id="MobiDB-lite"/>
    </source>
</evidence>
<reference evidence="4" key="1">
    <citation type="journal article" date="2019" name="Int. J. Syst. Evol. Microbiol.">
        <title>The Global Catalogue of Microorganisms (GCM) 10K type strain sequencing project: providing services to taxonomists for standard genome sequencing and annotation.</title>
        <authorList>
            <consortium name="The Broad Institute Genomics Platform"/>
            <consortium name="The Broad Institute Genome Sequencing Center for Infectious Disease"/>
            <person name="Wu L."/>
            <person name="Ma J."/>
        </authorList>
    </citation>
    <scope>NUCLEOTIDE SEQUENCE [LARGE SCALE GENOMIC DNA]</scope>
    <source>
        <strain evidence="4">KCTC 52490</strain>
    </source>
</reference>
<feature type="compositionally biased region" description="Basic and acidic residues" evidence="1">
    <location>
        <begin position="146"/>
        <end position="174"/>
    </location>
</feature>
<evidence type="ECO:0000313" key="3">
    <source>
        <dbReference type="EMBL" id="MFD2937717.1"/>
    </source>
</evidence>
<organism evidence="3 4">
    <name type="scientific">Spirosoma flavum</name>
    <dbReference type="NCBI Taxonomy" id="2048557"/>
    <lineage>
        <taxon>Bacteria</taxon>
        <taxon>Pseudomonadati</taxon>
        <taxon>Bacteroidota</taxon>
        <taxon>Cytophagia</taxon>
        <taxon>Cytophagales</taxon>
        <taxon>Cytophagaceae</taxon>
        <taxon>Spirosoma</taxon>
    </lineage>
</organism>
<dbReference type="Proteomes" id="UP001597512">
    <property type="component" value="Unassembled WGS sequence"/>
</dbReference>
<gene>
    <name evidence="3" type="ORF">ACFS25_28375</name>
</gene>
<keyword evidence="2" id="KW-0812">Transmembrane</keyword>
<feature type="region of interest" description="Disordered" evidence="1">
    <location>
        <begin position="111"/>
        <end position="228"/>
    </location>
</feature>
<comment type="caution">
    <text evidence="3">The sequence shown here is derived from an EMBL/GenBank/DDBJ whole genome shotgun (WGS) entry which is preliminary data.</text>
</comment>
<dbReference type="EMBL" id="JBHUOM010000043">
    <property type="protein sequence ID" value="MFD2937717.1"/>
    <property type="molecule type" value="Genomic_DNA"/>
</dbReference>
<dbReference type="RefSeq" id="WP_381508067.1">
    <property type="nucleotide sequence ID" value="NZ_JBHUOM010000043.1"/>
</dbReference>
<proteinExistence type="predicted"/>
<feature type="compositionally biased region" description="Polar residues" evidence="1">
    <location>
        <begin position="132"/>
        <end position="143"/>
    </location>
</feature>
<feature type="transmembrane region" description="Helical" evidence="2">
    <location>
        <begin position="45"/>
        <end position="63"/>
    </location>
</feature>
<name>A0ABW6ASW9_9BACT</name>
<evidence type="ECO:0000313" key="4">
    <source>
        <dbReference type="Proteomes" id="UP001597512"/>
    </source>
</evidence>
<sequence length="228" mass="25204">MIKVGSLIKWLPICLASVGVFLYAFSGRNFAHNLFTFIIGDSYNLVGLSLAILWLTCLVWVIIKGRQIETSEGESSGSLFKIASVREHHLLHVSATPYNEQSRQVIARFNPDPAKGQEKDNNKGPAVKQEHQNNTSITGNFPNNGKKKEQSKEVAKEAETNTEDNKKSAPDSKPAEVSNKPTDSIDKGPLADVNTSIKGVSLLDEEKANKIKGRLKFYGPKRKEPQEN</sequence>